<comment type="caution">
    <text evidence="4">The sequence shown here is derived from an EMBL/GenBank/DDBJ whole genome shotgun (WGS) entry which is preliminary data.</text>
</comment>
<dbReference type="Pfam" id="PF01494">
    <property type="entry name" value="FAD_binding_3"/>
    <property type="match status" value="1"/>
</dbReference>
<keyword evidence="4" id="KW-0503">Monooxygenase</keyword>
<organism evidence="4 5">
    <name type="scientific">Pseudonocardia eucalypti</name>
    <dbReference type="NCBI Taxonomy" id="648755"/>
    <lineage>
        <taxon>Bacteria</taxon>
        <taxon>Bacillati</taxon>
        <taxon>Actinomycetota</taxon>
        <taxon>Actinomycetes</taxon>
        <taxon>Pseudonocardiales</taxon>
        <taxon>Pseudonocardiaceae</taxon>
        <taxon>Pseudonocardia</taxon>
    </lineage>
</organism>
<dbReference type="PANTHER" id="PTHR43476">
    <property type="entry name" value="3-(3-HYDROXY-PHENYL)PROPIONATE/3-HYDROXYCINNAMIC ACID HYDROXYLASE"/>
    <property type="match status" value="1"/>
</dbReference>
<accession>A0ABP9PEX0</accession>
<protein>
    <submittedName>
        <fullName evidence="4">FAD-dependent monooxygenase</fullName>
    </submittedName>
</protein>
<sequence>MKIICIGAGPAGLYFAILSKLRDPACEVTVVERNPRGVTHGWGVVFWDDLVHGLRRSDPVTCAAILDVANQWHDQEVQVGRPSGAEKPARMGGYGYSVGRAQLLDILTRRAESLGVKVEFEHSPVDASDFPDAELVVAADGAGSVTRTRFAEHFKPTVESANNYYIWLGTRKLFNIFTFAFEESPAGWVWLHGYRFSDEYSTCIFECSPHTFAGLGLDTLSEEDGLAKIRSLFARELDGQELINKGSPWLRFTDVSNQHWYHGNMVLMGDAAHTTHFSIGSGTKLAMEDAIGLDVALRGSESLPDALATYQADRSAAVAVRQAAARTSTEWFENVAEHIKTDPVRFSYALRTRREEAGGLSWLAHRATQYRAGQTARRWVSTAKRRLRPT</sequence>
<dbReference type="RefSeq" id="WP_185058620.1">
    <property type="nucleotide sequence ID" value="NZ_BAABJP010000001.1"/>
</dbReference>
<evidence type="ECO:0000256" key="1">
    <source>
        <dbReference type="ARBA" id="ARBA00023002"/>
    </source>
</evidence>
<dbReference type="Gene3D" id="3.50.50.60">
    <property type="entry name" value="FAD/NAD(P)-binding domain"/>
    <property type="match status" value="1"/>
</dbReference>
<dbReference type="InterPro" id="IPR050631">
    <property type="entry name" value="PheA/TfdB_FAD_monoxygenase"/>
</dbReference>
<keyword evidence="2" id="KW-0520">NAD</keyword>
<dbReference type="Gene3D" id="3.30.9.20">
    <property type="match status" value="1"/>
</dbReference>
<gene>
    <name evidence="4" type="ORF">GCM10023321_03470</name>
</gene>
<dbReference type="InterPro" id="IPR036188">
    <property type="entry name" value="FAD/NAD-bd_sf"/>
</dbReference>
<keyword evidence="5" id="KW-1185">Reference proteome</keyword>
<evidence type="ECO:0000259" key="3">
    <source>
        <dbReference type="Pfam" id="PF01494"/>
    </source>
</evidence>
<name>A0ABP9PEX0_9PSEU</name>
<dbReference type="EMBL" id="BAABJP010000001">
    <property type="protein sequence ID" value="GAA5145498.1"/>
    <property type="molecule type" value="Genomic_DNA"/>
</dbReference>
<feature type="domain" description="FAD-binding" evidence="3">
    <location>
        <begin position="132"/>
        <end position="318"/>
    </location>
</feature>
<reference evidence="5" key="1">
    <citation type="journal article" date="2019" name="Int. J. Syst. Evol. Microbiol.">
        <title>The Global Catalogue of Microorganisms (GCM) 10K type strain sequencing project: providing services to taxonomists for standard genome sequencing and annotation.</title>
        <authorList>
            <consortium name="The Broad Institute Genomics Platform"/>
            <consortium name="The Broad Institute Genome Sequencing Center for Infectious Disease"/>
            <person name="Wu L."/>
            <person name="Ma J."/>
        </authorList>
    </citation>
    <scope>NUCLEOTIDE SEQUENCE [LARGE SCALE GENOMIC DNA]</scope>
    <source>
        <strain evidence="5">JCM 18303</strain>
    </source>
</reference>
<dbReference type="SUPFAM" id="SSF51905">
    <property type="entry name" value="FAD/NAD(P)-binding domain"/>
    <property type="match status" value="1"/>
</dbReference>
<dbReference type="PANTHER" id="PTHR43476:SF4">
    <property type="entry name" value="BLR0106 PROTEIN"/>
    <property type="match status" value="1"/>
</dbReference>
<evidence type="ECO:0000313" key="4">
    <source>
        <dbReference type="EMBL" id="GAA5145498.1"/>
    </source>
</evidence>
<dbReference type="InterPro" id="IPR002938">
    <property type="entry name" value="FAD-bd"/>
</dbReference>
<evidence type="ECO:0000313" key="5">
    <source>
        <dbReference type="Proteomes" id="UP001428817"/>
    </source>
</evidence>
<evidence type="ECO:0000256" key="2">
    <source>
        <dbReference type="ARBA" id="ARBA00023027"/>
    </source>
</evidence>
<dbReference type="GO" id="GO:0004497">
    <property type="term" value="F:monooxygenase activity"/>
    <property type="evidence" value="ECO:0007669"/>
    <property type="project" value="UniProtKB-KW"/>
</dbReference>
<dbReference type="PRINTS" id="PR00420">
    <property type="entry name" value="RNGMNOXGNASE"/>
</dbReference>
<keyword evidence="1" id="KW-0560">Oxidoreductase</keyword>
<dbReference type="Proteomes" id="UP001428817">
    <property type="component" value="Unassembled WGS sequence"/>
</dbReference>
<proteinExistence type="predicted"/>